<dbReference type="Proteomes" id="UP001139646">
    <property type="component" value="Unassembled WGS sequence"/>
</dbReference>
<evidence type="ECO:0000313" key="2">
    <source>
        <dbReference type="Proteomes" id="UP001139646"/>
    </source>
</evidence>
<dbReference type="RefSeq" id="WP_242284197.1">
    <property type="nucleotide sequence ID" value="NZ_JAKKSL010000001.1"/>
</dbReference>
<reference evidence="1" key="1">
    <citation type="submission" date="2022-01" db="EMBL/GenBank/DDBJ databases">
        <title>Colwellia maritima, isolated from seawater.</title>
        <authorList>
            <person name="Kristyanto S."/>
            <person name="Jung J."/>
            <person name="Jeon C.O."/>
        </authorList>
    </citation>
    <scope>NUCLEOTIDE SEQUENCE</scope>
    <source>
        <strain evidence="1">MSW7</strain>
    </source>
</reference>
<sequence length="94" mass="10794">MRQIQWSDGLRITAYVLPRQHSLHLRFTKDQLQMFPYQLDRIWNKLTYSGLGVAPITVNTPEELINAIRNTPGAIGYIESAKDVEAVNVIQIEK</sequence>
<comment type="caution">
    <text evidence="1">The sequence shown here is derived from an EMBL/GenBank/DDBJ whole genome shotgun (WGS) entry which is preliminary data.</text>
</comment>
<protein>
    <submittedName>
        <fullName evidence="1">Uncharacterized protein</fullName>
    </submittedName>
</protein>
<proteinExistence type="predicted"/>
<organism evidence="1 2">
    <name type="scientific">Colwellia maritima</name>
    <dbReference type="NCBI Taxonomy" id="2912588"/>
    <lineage>
        <taxon>Bacteria</taxon>
        <taxon>Pseudomonadati</taxon>
        <taxon>Pseudomonadota</taxon>
        <taxon>Gammaproteobacteria</taxon>
        <taxon>Alteromonadales</taxon>
        <taxon>Colwelliaceae</taxon>
        <taxon>Colwellia</taxon>
    </lineage>
</organism>
<gene>
    <name evidence="1" type="ORF">L3081_06060</name>
</gene>
<dbReference type="SUPFAM" id="SSF53850">
    <property type="entry name" value="Periplasmic binding protein-like II"/>
    <property type="match status" value="1"/>
</dbReference>
<accession>A0ABS9WYQ4</accession>
<keyword evidence="2" id="KW-1185">Reference proteome</keyword>
<dbReference type="EMBL" id="JAKKSL010000001">
    <property type="protein sequence ID" value="MCI2283044.1"/>
    <property type="molecule type" value="Genomic_DNA"/>
</dbReference>
<evidence type="ECO:0000313" key="1">
    <source>
        <dbReference type="EMBL" id="MCI2283044.1"/>
    </source>
</evidence>
<name>A0ABS9WYQ4_9GAMM</name>